<evidence type="ECO:0000256" key="1">
    <source>
        <dbReference type="ARBA" id="ARBA00022536"/>
    </source>
</evidence>
<feature type="disulfide bond" evidence="5">
    <location>
        <begin position="88"/>
        <end position="97"/>
    </location>
</feature>
<dbReference type="SMART" id="SM00180">
    <property type="entry name" value="EGF_Lam"/>
    <property type="match status" value="4"/>
</dbReference>
<evidence type="ECO:0000256" key="2">
    <source>
        <dbReference type="ARBA" id="ARBA00022729"/>
    </source>
</evidence>
<dbReference type="SMART" id="SM00181">
    <property type="entry name" value="EGF"/>
    <property type="match status" value="4"/>
</dbReference>
<keyword evidence="3" id="KW-0677">Repeat</keyword>
<dbReference type="PROSITE" id="PS00022">
    <property type="entry name" value="EGF_1"/>
    <property type="match status" value="3"/>
</dbReference>
<protein>
    <recommendedName>
        <fullName evidence="6">EGF-like domain-containing protein</fullName>
    </recommendedName>
</protein>
<evidence type="ECO:0000259" key="6">
    <source>
        <dbReference type="PROSITE" id="PS50026"/>
    </source>
</evidence>
<comment type="caution">
    <text evidence="7">The sequence shown here is derived from an EMBL/GenBank/DDBJ whole genome shotgun (WGS) entry which is preliminary data.</text>
</comment>
<keyword evidence="1 5" id="KW-0245">EGF-like domain</keyword>
<feature type="disulfide bond" evidence="5">
    <location>
        <begin position="131"/>
        <end position="140"/>
    </location>
</feature>
<dbReference type="PROSITE" id="PS01186">
    <property type="entry name" value="EGF_2"/>
    <property type="match status" value="1"/>
</dbReference>
<dbReference type="FunFam" id="2.170.300.10:FF:000041">
    <property type="entry name" value="Tyrosine protein kinase receptor tie-1, putative"/>
    <property type="match status" value="1"/>
</dbReference>
<evidence type="ECO:0000256" key="3">
    <source>
        <dbReference type="ARBA" id="ARBA00022737"/>
    </source>
</evidence>
<evidence type="ECO:0000256" key="4">
    <source>
        <dbReference type="ARBA" id="ARBA00023157"/>
    </source>
</evidence>
<dbReference type="PRINTS" id="PR00011">
    <property type="entry name" value="EGFLAMININ"/>
</dbReference>
<gene>
    <name evidence="7" type="ORF">Celaphus_00011025</name>
</gene>
<organism evidence="7 8">
    <name type="scientific">Cervus elaphus hippelaphus</name>
    <name type="common">European red deer</name>
    <dbReference type="NCBI Taxonomy" id="46360"/>
    <lineage>
        <taxon>Eukaryota</taxon>
        <taxon>Metazoa</taxon>
        <taxon>Chordata</taxon>
        <taxon>Craniata</taxon>
        <taxon>Vertebrata</taxon>
        <taxon>Euteleostomi</taxon>
        <taxon>Mammalia</taxon>
        <taxon>Eutheria</taxon>
        <taxon>Laurasiatheria</taxon>
        <taxon>Artiodactyla</taxon>
        <taxon>Ruminantia</taxon>
        <taxon>Pecora</taxon>
        <taxon>Cervidae</taxon>
        <taxon>Cervinae</taxon>
        <taxon>Cervus</taxon>
    </lineage>
</organism>
<accession>A0A212CQY9</accession>
<dbReference type="EMBL" id="MKHE01000014">
    <property type="protein sequence ID" value="OWK08441.1"/>
    <property type="molecule type" value="Genomic_DNA"/>
</dbReference>
<dbReference type="OrthoDB" id="409374at2759"/>
<keyword evidence="2" id="KW-0732">Signal</keyword>
<dbReference type="InterPro" id="IPR002049">
    <property type="entry name" value="LE_dom"/>
</dbReference>
<dbReference type="GO" id="GO:0007157">
    <property type="term" value="P:heterophilic cell-cell adhesion via plasma membrane cell adhesion molecules"/>
    <property type="evidence" value="ECO:0007669"/>
    <property type="project" value="TreeGrafter"/>
</dbReference>
<dbReference type="InterPro" id="IPR042635">
    <property type="entry name" value="MEGF10/SREC1/2-like"/>
</dbReference>
<dbReference type="Gene3D" id="2.170.300.10">
    <property type="entry name" value="Tie2 ligand-binding domain superfamily"/>
    <property type="match status" value="3"/>
</dbReference>
<dbReference type="PROSITE" id="PS50026">
    <property type="entry name" value="EGF_3"/>
    <property type="match status" value="2"/>
</dbReference>
<feature type="domain" description="EGF-like" evidence="6">
    <location>
        <begin position="63"/>
        <end position="98"/>
    </location>
</feature>
<dbReference type="Pfam" id="PF00053">
    <property type="entry name" value="EGF_laminin"/>
    <property type="match status" value="2"/>
</dbReference>
<dbReference type="AlphaFoldDB" id="A0A212CQY9"/>
<proteinExistence type="predicted"/>
<reference evidence="7 8" key="1">
    <citation type="journal article" date="2018" name="Mol. Genet. Genomics">
        <title>The red deer Cervus elaphus genome CerEla1.0: sequencing, annotating, genes, and chromosomes.</title>
        <authorList>
            <person name="Bana N.A."/>
            <person name="Nyiri A."/>
            <person name="Nagy J."/>
            <person name="Frank K."/>
            <person name="Nagy T."/>
            <person name="Steger V."/>
            <person name="Schiller M."/>
            <person name="Lakatos P."/>
            <person name="Sugar L."/>
            <person name="Horn P."/>
            <person name="Barta E."/>
            <person name="Orosz L."/>
        </authorList>
    </citation>
    <scope>NUCLEOTIDE SEQUENCE [LARGE SCALE GENOMIC DNA]</scope>
    <source>
        <strain evidence="7">Hungarian</strain>
    </source>
</reference>
<keyword evidence="8" id="KW-1185">Reference proteome</keyword>
<feature type="domain" description="EGF-like" evidence="6">
    <location>
        <begin position="111"/>
        <end position="141"/>
    </location>
</feature>
<dbReference type="InterPro" id="IPR000742">
    <property type="entry name" value="EGF"/>
</dbReference>
<evidence type="ECO:0000313" key="8">
    <source>
        <dbReference type="Proteomes" id="UP000242450"/>
    </source>
</evidence>
<dbReference type="PANTHER" id="PTHR24043">
    <property type="entry name" value="SCAVENGER RECEPTOR CLASS F"/>
    <property type="match status" value="1"/>
</dbReference>
<comment type="caution">
    <text evidence="5">Lacks conserved residue(s) required for the propagation of feature annotation.</text>
</comment>
<name>A0A212CQY9_CEREH</name>
<sequence>MNWQNVIGAASWHMCAWVEGGRRAGSVCRMTVRSRGSVLERVWLWTRALSRPASSLGCPQNRFGVNCEHACSCRNGGLCDSTNGSCSCSLGWTGPHCELACPAGRYGAACSLECSCHNRGACEPTSGACRCGPGFYGQACEHRELQGRATTPSVHSSAFRLTPCGGLSQLWGTGPGREEGGASPDPVLCSLGKLSQGLRPGSPSACPPGFHGAGCQQTCQCQHGAPCDPVSGRCLCPAGLHGQFCERGECPCPHSLPPGPPALGSGQRMLSPVPPPGCEPGSFGEGCSQQCDCELGVPCDPITGLCLCPPGRTGASCDLGESGVPLGGGRGVGLCWWSRLCFWSPPVSRPGLGTASSCLVPLLAQWLTGAQPQGSCSGLSRPVLPHSLHLSPWGASPWGRGTLVLGSGPP</sequence>
<dbReference type="GO" id="GO:0005044">
    <property type="term" value="F:scavenger receptor activity"/>
    <property type="evidence" value="ECO:0007669"/>
    <property type="project" value="InterPro"/>
</dbReference>
<evidence type="ECO:0000256" key="5">
    <source>
        <dbReference type="PROSITE-ProRule" id="PRU00076"/>
    </source>
</evidence>
<dbReference type="PANTHER" id="PTHR24043:SF10">
    <property type="entry name" value="MULTIPLE EGF LIKE DOMAINS 6"/>
    <property type="match status" value="1"/>
</dbReference>
<keyword evidence="4 5" id="KW-1015">Disulfide bond</keyword>
<evidence type="ECO:0000313" key="7">
    <source>
        <dbReference type="EMBL" id="OWK08441.1"/>
    </source>
</evidence>
<dbReference type="Proteomes" id="UP000242450">
    <property type="component" value="Chromosome 14"/>
</dbReference>